<comment type="caution">
    <text evidence="1">The sequence shown here is derived from an EMBL/GenBank/DDBJ whole genome shotgun (WGS) entry which is preliminary data.</text>
</comment>
<reference evidence="1" key="1">
    <citation type="journal article" date="2015" name="Nature">
        <title>Complex archaea that bridge the gap between prokaryotes and eukaryotes.</title>
        <authorList>
            <person name="Spang A."/>
            <person name="Saw J.H."/>
            <person name="Jorgensen S.L."/>
            <person name="Zaremba-Niedzwiedzka K."/>
            <person name="Martijn J."/>
            <person name="Lind A.E."/>
            <person name="van Eijk R."/>
            <person name="Schleper C."/>
            <person name="Guy L."/>
            <person name="Ettema T.J."/>
        </authorList>
    </citation>
    <scope>NUCLEOTIDE SEQUENCE</scope>
</reference>
<gene>
    <name evidence="1" type="ORF">LCGC14_1916680</name>
</gene>
<proteinExistence type="predicted"/>
<name>A0A0F9GFB1_9ZZZZ</name>
<dbReference type="EMBL" id="LAZR01020342">
    <property type="protein sequence ID" value="KKL89241.1"/>
    <property type="molecule type" value="Genomic_DNA"/>
</dbReference>
<organism evidence="1">
    <name type="scientific">marine sediment metagenome</name>
    <dbReference type="NCBI Taxonomy" id="412755"/>
    <lineage>
        <taxon>unclassified sequences</taxon>
        <taxon>metagenomes</taxon>
        <taxon>ecological metagenomes</taxon>
    </lineage>
</organism>
<evidence type="ECO:0000313" key="1">
    <source>
        <dbReference type="EMBL" id="KKL89241.1"/>
    </source>
</evidence>
<accession>A0A0F9GFB1</accession>
<dbReference type="AlphaFoldDB" id="A0A0F9GFB1"/>
<protein>
    <submittedName>
        <fullName evidence="1">Uncharacterized protein</fullName>
    </submittedName>
</protein>
<sequence length="95" mass="11405">MYYQERQKMISAFRKEQERMFTDVKDKHFQRCHKCNKPLLTVRDHYGGGSHYWTLVCGDCVIRFTYDTYEFKLQTFPKKGTGEVVARWGKKITGR</sequence>